<name>A0AAP2Z9I3_9EURY</name>
<organism evidence="1 2">
    <name type="scientific">Natronosalvus hydrolyticus</name>
    <dbReference type="NCBI Taxonomy" id="2979988"/>
    <lineage>
        <taxon>Archaea</taxon>
        <taxon>Methanobacteriati</taxon>
        <taxon>Methanobacteriota</taxon>
        <taxon>Stenosarchaea group</taxon>
        <taxon>Halobacteria</taxon>
        <taxon>Halobacteriales</taxon>
        <taxon>Natrialbaceae</taxon>
        <taxon>Natronosalvus</taxon>
    </lineage>
</organism>
<evidence type="ECO:0000313" key="1">
    <source>
        <dbReference type="EMBL" id="MCU4753067.1"/>
    </source>
</evidence>
<dbReference type="InterPro" id="IPR017587">
    <property type="entry name" value="YqeC"/>
</dbReference>
<evidence type="ECO:0000313" key="2">
    <source>
        <dbReference type="Proteomes" id="UP001321047"/>
    </source>
</evidence>
<comment type="caution">
    <text evidence="1">The sequence shown here is derived from an EMBL/GenBank/DDBJ whole genome shotgun (WGS) entry which is preliminary data.</text>
</comment>
<gene>
    <name evidence="1" type="primary">yqeC</name>
    <name evidence="1" type="ORF">OB919_13965</name>
</gene>
<dbReference type="RefSeq" id="WP_342809391.1">
    <property type="nucleotide sequence ID" value="NZ_JAOPJZ010000012.1"/>
</dbReference>
<dbReference type="Pfam" id="PF19842">
    <property type="entry name" value="YqeC"/>
    <property type="match status" value="1"/>
</dbReference>
<protein>
    <submittedName>
        <fullName evidence="1">Selenium cofactor biosynthesis protein YqeC</fullName>
    </submittedName>
</protein>
<dbReference type="NCBIfam" id="TIGR03172">
    <property type="entry name" value="selenium cofactor biosynthesis protein YqeC"/>
    <property type="match status" value="1"/>
</dbReference>
<dbReference type="Proteomes" id="UP001321047">
    <property type="component" value="Unassembled WGS sequence"/>
</dbReference>
<dbReference type="AlphaFoldDB" id="A0AAP2Z9I3"/>
<accession>A0AAP2Z9I3</accession>
<proteinExistence type="predicted"/>
<sequence length="264" mass="28350">MADSSDTSRSNGLVHTLEADTGVVCVVGAGGKKSTLYELAGRLERCVLTATVRIPIFDEQVAKVDVVSDPVRTLEQVIQREDSGSEEFWPLGVVPERDGTDRYRGYDPETVDRIAALDGIDQVLVKADGARTRLLKAPNDREPQLPRSADTVLAIASCHAVGRSLEADVVHRPERVAALTGRSVGDVLEPADIATVLTHSDGGMKGIPPSATPIPVINMVDDEADLEVAREIGRLVLDDGGDDRIEKVVLTSMIEQDPLVDVLE</sequence>
<keyword evidence="2" id="KW-1185">Reference proteome</keyword>
<reference evidence="1 2" key="1">
    <citation type="submission" date="2022-09" db="EMBL/GenBank/DDBJ databases">
        <title>Enrichment on poylsaccharides allowed isolation of novel metabolic and taxonomic groups of Haloarchaea.</title>
        <authorList>
            <person name="Sorokin D.Y."/>
            <person name="Elcheninov A.G."/>
            <person name="Khizhniak T.V."/>
            <person name="Kolganova T.V."/>
            <person name="Kublanov I.V."/>
        </authorList>
    </citation>
    <scope>NUCLEOTIDE SEQUENCE [LARGE SCALE GENOMIC DNA]</scope>
    <source>
        <strain evidence="1 2">AArc-curdl1</strain>
    </source>
</reference>
<dbReference type="EMBL" id="JAOPJZ010000012">
    <property type="protein sequence ID" value="MCU4753067.1"/>
    <property type="molecule type" value="Genomic_DNA"/>
</dbReference>